<proteinExistence type="predicted"/>
<protein>
    <recommendedName>
        <fullName evidence="4">DUF2992 family protein</fullName>
    </recommendedName>
</protein>
<reference evidence="2 3" key="1">
    <citation type="submission" date="2011-02" db="EMBL/GenBank/DDBJ databases">
        <authorList>
            <person name="Muzny D."/>
            <person name="Qin X."/>
            <person name="Deng J."/>
            <person name="Jiang H."/>
            <person name="Liu Y."/>
            <person name="Qu J."/>
            <person name="Song X.-Z."/>
            <person name="Zhang L."/>
            <person name="Thornton R."/>
            <person name="Coyle M."/>
            <person name="Francisco L."/>
            <person name="Jackson L."/>
            <person name="Javaid M."/>
            <person name="Korchina V."/>
            <person name="Kovar C."/>
            <person name="Mata R."/>
            <person name="Mathew T."/>
            <person name="Ngo R."/>
            <person name="Nguyen L."/>
            <person name="Nguyen N."/>
            <person name="Okwuonu G."/>
            <person name="Ongeri F."/>
            <person name="Pham C."/>
            <person name="Simmons D."/>
            <person name="Wilczek-Boney K."/>
            <person name="Hale W."/>
            <person name="Jakkamsetti A."/>
            <person name="Pham P."/>
            <person name="Ruth R."/>
            <person name="San Lucas F."/>
            <person name="Warren J."/>
            <person name="Zhang J."/>
            <person name="Zhao Z."/>
            <person name="Zhou C."/>
            <person name="Zhu D."/>
            <person name="Lee S."/>
            <person name="Bess C."/>
            <person name="Blankenburg K."/>
            <person name="Forbes L."/>
            <person name="Fu Q."/>
            <person name="Gubbala S."/>
            <person name="Hirani K."/>
            <person name="Jayaseelan J.C."/>
            <person name="Lara F."/>
            <person name="Munidasa M."/>
            <person name="Palculict T."/>
            <person name="Patil S."/>
            <person name="Pu L.-L."/>
            <person name="Saada N."/>
            <person name="Tang L."/>
            <person name="Weissenberger G."/>
            <person name="Zhu Y."/>
            <person name="Hemphill L."/>
            <person name="Shang Y."/>
            <person name="Youmans B."/>
            <person name="Ayvaz T."/>
            <person name="Ross M."/>
            <person name="Santibanez J."/>
            <person name="Aqrawi P."/>
            <person name="Gross S."/>
            <person name="Joshi V."/>
            <person name="Fowler G."/>
            <person name="Nazareth L."/>
            <person name="Reid J."/>
            <person name="Worley K."/>
            <person name="Petrosino J."/>
            <person name="Highlander S."/>
            <person name="Gibbs R."/>
        </authorList>
    </citation>
    <scope>NUCLEOTIDE SEQUENCE [LARGE SCALE GENOMIC DNA]</scope>
    <source>
        <strain evidence="2 3">SK72</strain>
    </source>
</reference>
<dbReference type="Proteomes" id="UP000003332">
    <property type="component" value="Unassembled WGS sequence"/>
</dbReference>
<dbReference type="InterPro" id="IPR016787">
    <property type="entry name" value="UCP021328"/>
</dbReference>
<evidence type="ECO:0000313" key="3">
    <source>
        <dbReference type="Proteomes" id="UP000003332"/>
    </source>
</evidence>
<dbReference type="PATRIC" id="fig|888809.3.peg.1862"/>
<gene>
    <name evidence="2" type="ORF">HMPREF9381_1909</name>
</gene>
<evidence type="ECO:0008006" key="4">
    <source>
        <dbReference type="Google" id="ProtNLM"/>
    </source>
</evidence>
<feature type="compositionally biased region" description="Basic and acidic residues" evidence="1">
    <location>
        <begin position="148"/>
        <end position="160"/>
    </location>
</feature>
<accession>F0I419</accession>
<dbReference type="HOGENOM" id="CLU_123192_1_0_9"/>
<name>F0I419_STRSA</name>
<evidence type="ECO:0000256" key="1">
    <source>
        <dbReference type="SAM" id="MobiDB-lite"/>
    </source>
</evidence>
<dbReference type="AlphaFoldDB" id="F0I419"/>
<dbReference type="Pfam" id="PF11208">
    <property type="entry name" value="DUF2992"/>
    <property type="match status" value="1"/>
</dbReference>
<feature type="region of interest" description="Disordered" evidence="1">
    <location>
        <begin position="148"/>
        <end position="167"/>
    </location>
</feature>
<evidence type="ECO:0000313" key="2">
    <source>
        <dbReference type="EMBL" id="EGD28591.1"/>
    </source>
</evidence>
<comment type="caution">
    <text evidence="2">The sequence shown here is derived from an EMBL/GenBank/DDBJ whole genome shotgun (WGS) entry which is preliminary data.</text>
</comment>
<sequence length="167" mass="19683">MVVQTQKIDFLSVTFLLGCPFLGIFKGGAVMDKISMTLTVYFEEGFWHGLFEQEHAQSYRVCRVTFGAEPSTQELLDFLNRYYHRLQFSPSIRVKEKTKSVSLKRLQRQAKKEQLASRSSKSQEALKLQFEEQKKIAQVKRKQQKELAKQRKFELKQQKRLEKHKGH</sequence>
<dbReference type="EMBL" id="AEXV01000012">
    <property type="protein sequence ID" value="EGD28591.1"/>
    <property type="molecule type" value="Genomic_DNA"/>
</dbReference>
<organism evidence="2 3">
    <name type="scientific">Streptococcus sanguinis SK72</name>
    <dbReference type="NCBI Taxonomy" id="888809"/>
    <lineage>
        <taxon>Bacteria</taxon>
        <taxon>Bacillati</taxon>
        <taxon>Bacillota</taxon>
        <taxon>Bacilli</taxon>
        <taxon>Lactobacillales</taxon>
        <taxon>Streptococcaceae</taxon>
        <taxon>Streptococcus</taxon>
    </lineage>
</organism>
<dbReference type="PIRSF" id="PIRSF021328">
    <property type="entry name" value="UCP021328"/>
    <property type="match status" value="1"/>
</dbReference>